<keyword evidence="1" id="KW-0677">Repeat</keyword>
<name>A0AAN6PAI9_9PEZI</name>
<evidence type="ECO:0000256" key="4">
    <source>
        <dbReference type="SAM" id="MobiDB-lite"/>
    </source>
</evidence>
<dbReference type="PROSITE" id="PS50297">
    <property type="entry name" value="ANK_REP_REGION"/>
    <property type="match status" value="1"/>
</dbReference>
<gene>
    <name evidence="5" type="ORF">C8A01DRAFT_48917</name>
</gene>
<dbReference type="Pfam" id="PF12796">
    <property type="entry name" value="Ank_2"/>
    <property type="match status" value="2"/>
</dbReference>
<dbReference type="EMBL" id="MU854466">
    <property type="protein sequence ID" value="KAK4034774.1"/>
    <property type="molecule type" value="Genomic_DNA"/>
</dbReference>
<evidence type="ECO:0000313" key="6">
    <source>
        <dbReference type="Proteomes" id="UP001303115"/>
    </source>
</evidence>
<keyword evidence="2 3" id="KW-0040">ANK repeat</keyword>
<proteinExistence type="predicted"/>
<dbReference type="Proteomes" id="UP001303115">
    <property type="component" value="Unassembled WGS sequence"/>
</dbReference>
<sequence>MASSSHLLNALPIELLVFIIDGLDRVEDIAALALTNRRLYSTANPLLYKRAALCDDARSLAWAANRGLVSTLRMALAAGVDPNHEFIECLPAEEWERVSAAARADAAAGRPKARWAMWDFNNRPRAADAKWTPEPVTDGGEDADTPAGTSTVAPTPRAPSVSDQDSVVSSEEDLSQRSDATPATEPSPTPTPDTLTRRYNAVHLAARGGHNEILAMLLRHSAAVNVSSERFCACTPVYGLLNALECPQQDADCPMWTPLHAAICHAHTDTAKLLLAHKASPLMETLRDSRSPDTDTATAELAGAATALHHAAGMGLSDLVQHILSTKIQTDINIQDTHTTTPFYHAYAARRWTTTVPLLLKLGADIHCETKMYIPYTAITPLGEACRLGDFDAADRLLELGADPRRGFVALTSGGCLTPLHMCCMRSAKAATAGVPGDVREDDEEEDEVRGRARMATIQKLIGRGASVDAQDCFGDTPRSAAEKACNTFALEALAAALSITDGEVEDDHGKGAVTT</sequence>
<dbReference type="PANTHER" id="PTHR24173">
    <property type="entry name" value="ANKYRIN REPEAT CONTAINING"/>
    <property type="match status" value="1"/>
</dbReference>
<evidence type="ECO:0000256" key="1">
    <source>
        <dbReference type="ARBA" id="ARBA00022737"/>
    </source>
</evidence>
<feature type="compositionally biased region" description="Low complexity" evidence="4">
    <location>
        <begin position="160"/>
        <end position="169"/>
    </location>
</feature>
<evidence type="ECO:0000256" key="3">
    <source>
        <dbReference type="PROSITE-ProRule" id="PRU00023"/>
    </source>
</evidence>
<dbReference type="AlphaFoldDB" id="A0AAN6PAI9"/>
<dbReference type="PROSITE" id="PS50088">
    <property type="entry name" value="ANK_REPEAT"/>
    <property type="match status" value="1"/>
</dbReference>
<comment type="caution">
    <text evidence="5">The sequence shown here is derived from an EMBL/GenBank/DDBJ whole genome shotgun (WGS) entry which is preliminary data.</text>
</comment>
<organism evidence="5 6">
    <name type="scientific">Parachaetomium inaequale</name>
    <dbReference type="NCBI Taxonomy" id="2588326"/>
    <lineage>
        <taxon>Eukaryota</taxon>
        <taxon>Fungi</taxon>
        <taxon>Dikarya</taxon>
        <taxon>Ascomycota</taxon>
        <taxon>Pezizomycotina</taxon>
        <taxon>Sordariomycetes</taxon>
        <taxon>Sordariomycetidae</taxon>
        <taxon>Sordariales</taxon>
        <taxon>Chaetomiaceae</taxon>
        <taxon>Parachaetomium</taxon>
    </lineage>
</organism>
<dbReference type="SMART" id="SM00248">
    <property type="entry name" value="ANK"/>
    <property type="match status" value="7"/>
</dbReference>
<dbReference type="InterPro" id="IPR036770">
    <property type="entry name" value="Ankyrin_rpt-contain_sf"/>
</dbReference>
<evidence type="ECO:0000256" key="2">
    <source>
        <dbReference type="ARBA" id="ARBA00023043"/>
    </source>
</evidence>
<dbReference type="PANTHER" id="PTHR24173:SF74">
    <property type="entry name" value="ANKYRIN REPEAT DOMAIN-CONTAINING PROTEIN 16"/>
    <property type="match status" value="1"/>
</dbReference>
<keyword evidence="6" id="KW-1185">Reference proteome</keyword>
<feature type="repeat" description="ANK" evidence="3">
    <location>
        <begin position="197"/>
        <end position="229"/>
    </location>
</feature>
<protein>
    <submittedName>
        <fullName evidence="5">Ankyrin repeat-containing domain protein</fullName>
    </submittedName>
</protein>
<dbReference type="InterPro" id="IPR002110">
    <property type="entry name" value="Ankyrin_rpt"/>
</dbReference>
<accession>A0AAN6PAI9</accession>
<dbReference type="SUPFAM" id="SSF48403">
    <property type="entry name" value="Ankyrin repeat"/>
    <property type="match status" value="1"/>
</dbReference>
<dbReference type="Gene3D" id="1.25.40.20">
    <property type="entry name" value="Ankyrin repeat-containing domain"/>
    <property type="match status" value="2"/>
</dbReference>
<evidence type="ECO:0000313" key="5">
    <source>
        <dbReference type="EMBL" id="KAK4034774.1"/>
    </source>
</evidence>
<feature type="region of interest" description="Disordered" evidence="4">
    <location>
        <begin position="126"/>
        <end position="195"/>
    </location>
</feature>
<reference evidence="6" key="1">
    <citation type="journal article" date="2023" name="Mol. Phylogenet. Evol.">
        <title>Genome-scale phylogeny and comparative genomics of the fungal order Sordariales.</title>
        <authorList>
            <person name="Hensen N."/>
            <person name="Bonometti L."/>
            <person name="Westerberg I."/>
            <person name="Brannstrom I.O."/>
            <person name="Guillou S."/>
            <person name="Cros-Aarteil S."/>
            <person name="Calhoun S."/>
            <person name="Haridas S."/>
            <person name="Kuo A."/>
            <person name="Mondo S."/>
            <person name="Pangilinan J."/>
            <person name="Riley R."/>
            <person name="LaButti K."/>
            <person name="Andreopoulos B."/>
            <person name="Lipzen A."/>
            <person name="Chen C."/>
            <person name="Yan M."/>
            <person name="Daum C."/>
            <person name="Ng V."/>
            <person name="Clum A."/>
            <person name="Steindorff A."/>
            <person name="Ohm R.A."/>
            <person name="Martin F."/>
            <person name="Silar P."/>
            <person name="Natvig D.O."/>
            <person name="Lalanne C."/>
            <person name="Gautier V."/>
            <person name="Ament-Velasquez S.L."/>
            <person name="Kruys A."/>
            <person name="Hutchinson M.I."/>
            <person name="Powell A.J."/>
            <person name="Barry K."/>
            <person name="Miller A.N."/>
            <person name="Grigoriev I.V."/>
            <person name="Debuchy R."/>
            <person name="Gladieux P."/>
            <person name="Hiltunen Thoren M."/>
            <person name="Johannesson H."/>
        </authorList>
    </citation>
    <scope>NUCLEOTIDE SEQUENCE [LARGE SCALE GENOMIC DNA]</scope>
    <source>
        <strain evidence="6">CBS 284.82</strain>
    </source>
</reference>